<accession>A0A813VGQ5</accession>
<proteinExistence type="predicted"/>
<dbReference type="InterPro" id="IPR019169">
    <property type="entry name" value="Transmembrane_26"/>
</dbReference>
<dbReference type="PANTHER" id="PTHR22168">
    <property type="entry name" value="TMEM26 PROTEIN"/>
    <property type="match status" value="1"/>
</dbReference>
<reference evidence="3" key="1">
    <citation type="submission" date="2021-02" db="EMBL/GenBank/DDBJ databases">
        <authorList>
            <person name="Nowell W R."/>
        </authorList>
    </citation>
    <scope>NUCLEOTIDE SEQUENCE</scope>
</reference>
<feature type="region of interest" description="Disordered" evidence="1">
    <location>
        <begin position="329"/>
        <end position="374"/>
    </location>
</feature>
<feature type="transmembrane region" description="Helical" evidence="2">
    <location>
        <begin position="63"/>
        <end position="82"/>
    </location>
</feature>
<evidence type="ECO:0000313" key="4">
    <source>
        <dbReference type="EMBL" id="CAF3625503.1"/>
    </source>
</evidence>
<dbReference type="OrthoDB" id="10042902at2759"/>
<evidence type="ECO:0000256" key="2">
    <source>
        <dbReference type="SAM" id="Phobius"/>
    </source>
</evidence>
<feature type="transmembrane region" description="Helical" evidence="2">
    <location>
        <begin position="5"/>
        <end position="26"/>
    </location>
</feature>
<dbReference type="EMBL" id="CAJNOQ010000783">
    <property type="protein sequence ID" value="CAF0838224.1"/>
    <property type="molecule type" value="Genomic_DNA"/>
</dbReference>
<comment type="caution">
    <text evidence="3">The sequence shown here is derived from an EMBL/GenBank/DDBJ whole genome shotgun (WGS) entry which is preliminary data.</text>
</comment>
<feature type="region of interest" description="Disordered" evidence="1">
    <location>
        <begin position="276"/>
        <end position="298"/>
    </location>
</feature>
<sequence length="374" mass="42771">MTKDVFRFCPSVFFYLCTVIPSVWFLELDLAERRSKFNVTQVISQIDNEDNIPIVLWKISAEMWTQIVEQTLLLVLIIGRWLLPVGKTMTRDQLSQLLLVYIGTAADIIELFEAFKETGVQRNFTIIHLILSAWSVSLLQFTLVVTSTKTRKIRDSSQSSDKVIDECFTCLLFWETELWALSTTILLQDGPFLCLRLGLIIHYKIISQSNVFFTTKNFLVVLLQLYRVCVIVIEHRKRRQLARIAGLNPDHPALNELLTLPITPINKKIMKLSKKKGSTMSNSSLNMISNGKLSQSTSMPTMHRRLPITVPLPRKKRPLSSMITTNIQPVSRSKHSMRHSSTLPVNNNNNNNNTSSSYTEIDNEVLTRQFGTEV</sequence>
<dbReference type="Proteomes" id="UP000663829">
    <property type="component" value="Unassembled WGS sequence"/>
</dbReference>
<dbReference type="PANTHER" id="PTHR22168:SF7">
    <property type="entry name" value="TRANSMEMBRANE PROTEIN 26-LIKE"/>
    <property type="match status" value="1"/>
</dbReference>
<keyword evidence="5" id="KW-1185">Reference proteome</keyword>
<protein>
    <recommendedName>
        <fullName evidence="6">Transmembrane protein 26</fullName>
    </recommendedName>
</protein>
<evidence type="ECO:0000256" key="1">
    <source>
        <dbReference type="SAM" id="MobiDB-lite"/>
    </source>
</evidence>
<gene>
    <name evidence="3" type="ORF">GPM918_LOCUS5422</name>
    <name evidence="4" type="ORF">SRO942_LOCUS5422</name>
</gene>
<keyword evidence="2" id="KW-0812">Transmembrane</keyword>
<organism evidence="3 5">
    <name type="scientific">Didymodactylos carnosus</name>
    <dbReference type="NCBI Taxonomy" id="1234261"/>
    <lineage>
        <taxon>Eukaryota</taxon>
        <taxon>Metazoa</taxon>
        <taxon>Spiralia</taxon>
        <taxon>Gnathifera</taxon>
        <taxon>Rotifera</taxon>
        <taxon>Eurotatoria</taxon>
        <taxon>Bdelloidea</taxon>
        <taxon>Philodinida</taxon>
        <taxon>Philodinidae</taxon>
        <taxon>Didymodactylos</taxon>
    </lineage>
</organism>
<feature type="transmembrane region" description="Helical" evidence="2">
    <location>
        <begin position="124"/>
        <end position="145"/>
    </location>
</feature>
<feature type="transmembrane region" description="Helical" evidence="2">
    <location>
        <begin position="94"/>
        <end position="112"/>
    </location>
</feature>
<evidence type="ECO:0008006" key="6">
    <source>
        <dbReference type="Google" id="ProtNLM"/>
    </source>
</evidence>
<keyword evidence="2" id="KW-1133">Transmembrane helix</keyword>
<dbReference type="Proteomes" id="UP000681722">
    <property type="component" value="Unassembled WGS sequence"/>
</dbReference>
<feature type="compositionally biased region" description="Polar residues" evidence="1">
    <location>
        <begin position="278"/>
        <end position="298"/>
    </location>
</feature>
<keyword evidence="2" id="KW-0472">Membrane</keyword>
<evidence type="ECO:0000313" key="3">
    <source>
        <dbReference type="EMBL" id="CAF0838224.1"/>
    </source>
</evidence>
<dbReference type="AlphaFoldDB" id="A0A813VGQ5"/>
<evidence type="ECO:0000313" key="5">
    <source>
        <dbReference type="Proteomes" id="UP000663829"/>
    </source>
</evidence>
<dbReference type="EMBL" id="CAJOBC010000783">
    <property type="protein sequence ID" value="CAF3625503.1"/>
    <property type="molecule type" value="Genomic_DNA"/>
</dbReference>
<name>A0A813VGQ5_9BILA</name>
<dbReference type="Pfam" id="PF09772">
    <property type="entry name" value="Tmem26"/>
    <property type="match status" value="1"/>
</dbReference>